<dbReference type="Pfam" id="PF02909">
    <property type="entry name" value="TetR_C_1"/>
    <property type="match status" value="1"/>
</dbReference>
<dbReference type="InterPro" id="IPR004111">
    <property type="entry name" value="Repressor_TetR_C"/>
</dbReference>
<feature type="DNA-binding region" description="H-T-H motif" evidence="4">
    <location>
        <begin position="55"/>
        <end position="74"/>
    </location>
</feature>
<organism evidence="6 7">
    <name type="scientific">Microtetraspora malaysiensis</name>
    <dbReference type="NCBI Taxonomy" id="161358"/>
    <lineage>
        <taxon>Bacteria</taxon>
        <taxon>Bacillati</taxon>
        <taxon>Actinomycetota</taxon>
        <taxon>Actinomycetes</taxon>
        <taxon>Streptosporangiales</taxon>
        <taxon>Streptosporangiaceae</taxon>
        <taxon>Microtetraspora</taxon>
    </lineage>
</organism>
<dbReference type="PANTHER" id="PTHR30055:SF151">
    <property type="entry name" value="TRANSCRIPTIONAL REGULATORY PROTEIN"/>
    <property type="match status" value="1"/>
</dbReference>
<keyword evidence="1" id="KW-0805">Transcription regulation</keyword>
<dbReference type="Pfam" id="PF00440">
    <property type="entry name" value="TetR_N"/>
    <property type="match status" value="1"/>
</dbReference>
<accession>A0ABW6SUN5</accession>
<protein>
    <submittedName>
        <fullName evidence="6">TetR/AcrR family transcriptional regulator</fullName>
    </submittedName>
</protein>
<name>A0ABW6SUN5_9ACTN</name>
<evidence type="ECO:0000256" key="2">
    <source>
        <dbReference type="ARBA" id="ARBA00023125"/>
    </source>
</evidence>
<keyword evidence="7" id="KW-1185">Reference proteome</keyword>
<evidence type="ECO:0000256" key="1">
    <source>
        <dbReference type="ARBA" id="ARBA00023015"/>
    </source>
</evidence>
<dbReference type="Gene3D" id="1.10.10.60">
    <property type="entry name" value="Homeodomain-like"/>
    <property type="match status" value="1"/>
</dbReference>
<feature type="domain" description="HTH tetR-type" evidence="5">
    <location>
        <begin position="32"/>
        <end position="92"/>
    </location>
</feature>
<dbReference type="InterPro" id="IPR050109">
    <property type="entry name" value="HTH-type_TetR-like_transc_reg"/>
</dbReference>
<dbReference type="PANTHER" id="PTHR30055">
    <property type="entry name" value="HTH-TYPE TRANSCRIPTIONAL REGULATOR RUTR"/>
    <property type="match status" value="1"/>
</dbReference>
<keyword evidence="3" id="KW-0804">Transcription</keyword>
<evidence type="ECO:0000313" key="7">
    <source>
        <dbReference type="Proteomes" id="UP001602013"/>
    </source>
</evidence>
<comment type="caution">
    <text evidence="6">The sequence shown here is derived from an EMBL/GenBank/DDBJ whole genome shotgun (WGS) entry which is preliminary data.</text>
</comment>
<dbReference type="Gene3D" id="1.10.357.10">
    <property type="entry name" value="Tetracycline Repressor, domain 2"/>
    <property type="match status" value="1"/>
</dbReference>
<evidence type="ECO:0000256" key="4">
    <source>
        <dbReference type="PROSITE-ProRule" id="PRU00335"/>
    </source>
</evidence>
<evidence type="ECO:0000259" key="5">
    <source>
        <dbReference type="PROSITE" id="PS50977"/>
    </source>
</evidence>
<sequence>MTTEYTGRGDPARSLALLWRTGERASRKGKPDLSVDRIVRAAIEVADTEGLAALSMRKVAERLGVGTMSLYTYVPGKAELIDVMLDTVYGELPLPGGEEEAAADTAGKPDGGWRARLEAIARDHKTLYHRHPWMLQVGSSRPPLGPNVTAVYDHSLRAVDGIGLSDTEMDTVVTLVTGFVNGAVRGAVKAEQVERLTGMTDEQWWWAHAPFLSKVMDPRRYPVAARVGAAAGEAHNAPYNPEHAFEFGLARVLDGVEVFVRSRAGSASPEGGA</sequence>
<dbReference type="InterPro" id="IPR009057">
    <property type="entry name" value="Homeodomain-like_sf"/>
</dbReference>
<dbReference type="InterPro" id="IPR036271">
    <property type="entry name" value="Tet_transcr_reg_TetR-rel_C_sf"/>
</dbReference>
<reference evidence="6 7" key="1">
    <citation type="submission" date="2024-10" db="EMBL/GenBank/DDBJ databases">
        <title>The Natural Products Discovery Center: Release of the First 8490 Sequenced Strains for Exploring Actinobacteria Biosynthetic Diversity.</title>
        <authorList>
            <person name="Kalkreuter E."/>
            <person name="Kautsar S.A."/>
            <person name="Yang D."/>
            <person name="Bader C.D."/>
            <person name="Teijaro C.N."/>
            <person name="Fluegel L."/>
            <person name="Davis C.M."/>
            <person name="Simpson J.R."/>
            <person name="Lauterbach L."/>
            <person name="Steele A.D."/>
            <person name="Gui C."/>
            <person name="Meng S."/>
            <person name="Li G."/>
            <person name="Viehrig K."/>
            <person name="Ye F."/>
            <person name="Su P."/>
            <person name="Kiefer A.F."/>
            <person name="Nichols A."/>
            <person name="Cepeda A.J."/>
            <person name="Yan W."/>
            <person name="Fan B."/>
            <person name="Jiang Y."/>
            <person name="Adhikari A."/>
            <person name="Zheng C.-J."/>
            <person name="Schuster L."/>
            <person name="Cowan T.M."/>
            <person name="Smanski M.J."/>
            <person name="Chevrette M.G."/>
            <person name="De Carvalho L.P.S."/>
            <person name="Shen B."/>
        </authorList>
    </citation>
    <scope>NUCLEOTIDE SEQUENCE [LARGE SCALE GENOMIC DNA]</scope>
    <source>
        <strain evidence="6 7">NPDC002173</strain>
    </source>
</reference>
<dbReference type="Proteomes" id="UP001602013">
    <property type="component" value="Unassembled WGS sequence"/>
</dbReference>
<proteinExistence type="predicted"/>
<dbReference type="SUPFAM" id="SSF46689">
    <property type="entry name" value="Homeodomain-like"/>
    <property type="match status" value="1"/>
</dbReference>
<gene>
    <name evidence="6" type="ORF">ACFYXI_24345</name>
</gene>
<dbReference type="EMBL" id="JBIASD010000016">
    <property type="protein sequence ID" value="MFF3668720.1"/>
    <property type="molecule type" value="Genomic_DNA"/>
</dbReference>
<evidence type="ECO:0000256" key="3">
    <source>
        <dbReference type="ARBA" id="ARBA00023163"/>
    </source>
</evidence>
<dbReference type="InterPro" id="IPR001647">
    <property type="entry name" value="HTH_TetR"/>
</dbReference>
<evidence type="ECO:0000313" key="6">
    <source>
        <dbReference type="EMBL" id="MFF3668720.1"/>
    </source>
</evidence>
<keyword evidence="2 4" id="KW-0238">DNA-binding</keyword>
<dbReference type="RefSeq" id="WP_387414389.1">
    <property type="nucleotide sequence ID" value="NZ_JBIASD010000016.1"/>
</dbReference>
<dbReference type="PROSITE" id="PS50977">
    <property type="entry name" value="HTH_TETR_2"/>
    <property type="match status" value="1"/>
</dbReference>
<dbReference type="SUPFAM" id="SSF48498">
    <property type="entry name" value="Tetracyclin repressor-like, C-terminal domain"/>
    <property type="match status" value="1"/>
</dbReference>